<protein>
    <submittedName>
        <fullName evidence="1">Uncharacterized protein</fullName>
    </submittedName>
</protein>
<dbReference type="RefSeq" id="XP_012767723.1">
    <property type="nucleotide sequence ID" value="XM_012912269.1"/>
</dbReference>
<dbReference type="STRING" id="5866.A0A061D696"/>
<sequence>MATYSEIVHELYNLSAQGVRADDVRFRQLLSALDSAREKRKPVESEYYGMKGSVRNPVSSSQFERTLNQIDAVYKYLAVGSDVPPDLLLRCGVDCSTVNEKQAEKQSDAADILHYSEALHVGGSHWTPSLGWVEYNESLAETRTSYTLNAVSNLRSLLEFVMEKGSAEGMESVEALIRTLGMERFADRFRSHGMIRVNKFLAGLMRLERQLRLLSLQRTLKRALRMVHHFNVTEPSDPNLWHAATEMHGWGEHLAEFVTRSRECDHMRATLACQAAQMVASRASMKMMPTAVHSQFDAMPPQYYQPAPYAQVWQPVPHPHMGMFPPQHEY</sequence>
<dbReference type="GeneID" id="24564078"/>
<dbReference type="Proteomes" id="UP000033188">
    <property type="component" value="Chromosome 2"/>
</dbReference>
<reference evidence="2" key="1">
    <citation type="submission" date="2014-06" db="EMBL/GenBank/DDBJ databases">
        <authorList>
            <person name="Aslett M."/>
            <person name="De Silva N."/>
        </authorList>
    </citation>
    <scope>NUCLEOTIDE SEQUENCE [LARGE SCALE GENOMIC DNA]</scope>
    <source>
        <strain evidence="2">Bond</strain>
    </source>
</reference>
<name>A0A061D696_BABBI</name>
<dbReference type="AlphaFoldDB" id="A0A061D696"/>
<gene>
    <name evidence="1" type="ORF">BBBOND_0206950</name>
</gene>
<dbReference type="VEuPathDB" id="PiroplasmaDB:BBBOND_0206950"/>
<evidence type="ECO:0000313" key="1">
    <source>
        <dbReference type="EMBL" id="CDR95537.1"/>
    </source>
</evidence>
<accession>A0A061D696</accession>
<evidence type="ECO:0000313" key="2">
    <source>
        <dbReference type="Proteomes" id="UP000033188"/>
    </source>
</evidence>
<proteinExistence type="predicted"/>
<dbReference type="OrthoDB" id="365051at2759"/>
<dbReference type="EMBL" id="LK391708">
    <property type="protein sequence ID" value="CDR95537.1"/>
    <property type="molecule type" value="Genomic_DNA"/>
</dbReference>
<organism evidence="1 2">
    <name type="scientific">Babesia bigemina</name>
    <dbReference type="NCBI Taxonomy" id="5866"/>
    <lineage>
        <taxon>Eukaryota</taxon>
        <taxon>Sar</taxon>
        <taxon>Alveolata</taxon>
        <taxon>Apicomplexa</taxon>
        <taxon>Aconoidasida</taxon>
        <taxon>Piroplasmida</taxon>
        <taxon>Babesiidae</taxon>
        <taxon>Babesia</taxon>
    </lineage>
</organism>
<keyword evidence="2" id="KW-1185">Reference proteome</keyword>
<dbReference type="KEGG" id="bbig:BBBOND_0206950"/>